<dbReference type="OrthoDB" id="5410926at2759"/>
<reference evidence="2" key="2">
    <citation type="journal article" date="2023" name="IMA Fungus">
        <title>Comparative genomic study of the Penicillium genus elucidates a diverse pangenome and 15 lateral gene transfer events.</title>
        <authorList>
            <person name="Petersen C."/>
            <person name="Sorensen T."/>
            <person name="Nielsen M.R."/>
            <person name="Sondergaard T.E."/>
            <person name="Sorensen J.L."/>
            <person name="Fitzpatrick D.A."/>
            <person name="Frisvad J.C."/>
            <person name="Nielsen K.L."/>
        </authorList>
    </citation>
    <scope>NUCLEOTIDE SEQUENCE</scope>
    <source>
        <strain evidence="2">IBT 34128</strain>
    </source>
</reference>
<evidence type="ECO:0000313" key="2">
    <source>
        <dbReference type="EMBL" id="KAJ5086611.1"/>
    </source>
</evidence>
<comment type="caution">
    <text evidence="2">The sequence shown here is derived from an EMBL/GenBank/DDBJ whole genome shotgun (WGS) entry which is preliminary data.</text>
</comment>
<feature type="signal peptide" evidence="1">
    <location>
        <begin position="1"/>
        <end position="21"/>
    </location>
</feature>
<dbReference type="PANTHER" id="PTHR39599:SF1">
    <property type="entry name" value="GPI-ANCHORED PROTEIN (EUROFUNG)"/>
    <property type="match status" value="1"/>
</dbReference>
<dbReference type="GeneID" id="81397612"/>
<evidence type="ECO:0000256" key="1">
    <source>
        <dbReference type="SAM" id="SignalP"/>
    </source>
</evidence>
<proteinExistence type="predicted"/>
<dbReference type="AlphaFoldDB" id="A0A9W9JZ08"/>
<dbReference type="EMBL" id="JAPMSZ010000010">
    <property type="protein sequence ID" value="KAJ5086611.1"/>
    <property type="molecule type" value="Genomic_DNA"/>
</dbReference>
<feature type="chain" id="PRO_5040888689" evidence="1">
    <location>
        <begin position="22"/>
        <end position="262"/>
    </location>
</feature>
<accession>A0A9W9JZ08</accession>
<gene>
    <name evidence="2" type="ORF">NUU61_007918</name>
</gene>
<reference evidence="2" key="1">
    <citation type="submission" date="2022-11" db="EMBL/GenBank/DDBJ databases">
        <authorList>
            <person name="Petersen C."/>
        </authorList>
    </citation>
    <scope>NUCLEOTIDE SEQUENCE</scope>
    <source>
        <strain evidence="2">IBT 34128</strain>
    </source>
</reference>
<protein>
    <submittedName>
        <fullName evidence="2">Uncharacterized protein</fullName>
    </submittedName>
</protein>
<dbReference type="PANTHER" id="PTHR39599">
    <property type="entry name" value="GPI-ANCHORED PROTEIN (EUROFUNG)-RELATED-RELATED"/>
    <property type="match status" value="1"/>
</dbReference>
<sequence length="262" mass="26371">MRASWGFWISAAFLSSAVVSTETIPFSPPETVETNKRALEILNILKRSDNCPGGYHGCSNLGNGDACCKQGTNCSRDAADNIACCPTGAKCTGSLTSATTATGATGATGSSFMFPQTATATTTAPGAGSDTTGSTMSGAYPFVYVPTSFANPATCSSYFSQCQSEYQQCTGVLMGRYGVTVGGPGGAGTTVEAITASTQATSICSSLSVDACHGLQLGYCGTVETQTADAHDANGNAATPGRSSSLQDLVLGLAVAVAGMFI</sequence>
<keyword evidence="3" id="KW-1185">Reference proteome</keyword>
<dbReference type="Proteomes" id="UP001141434">
    <property type="component" value="Unassembled WGS sequence"/>
</dbReference>
<name>A0A9W9JZ08_9EURO</name>
<keyword evidence="1" id="KW-0732">Signal</keyword>
<dbReference type="RefSeq" id="XP_056508736.1">
    <property type="nucleotide sequence ID" value="XM_056658443.1"/>
</dbReference>
<organism evidence="2 3">
    <name type="scientific">Penicillium alfredii</name>
    <dbReference type="NCBI Taxonomy" id="1506179"/>
    <lineage>
        <taxon>Eukaryota</taxon>
        <taxon>Fungi</taxon>
        <taxon>Dikarya</taxon>
        <taxon>Ascomycota</taxon>
        <taxon>Pezizomycotina</taxon>
        <taxon>Eurotiomycetes</taxon>
        <taxon>Eurotiomycetidae</taxon>
        <taxon>Eurotiales</taxon>
        <taxon>Aspergillaceae</taxon>
        <taxon>Penicillium</taxon>
    </lineage>
</organism>
<evidence type="ECO:0000313" key="3">
    <source>
        <dbReference type="Proteomes" id="UP001141434"/>
    </source>
</evidence>